<proteinExistence type="predicted"/>
<dbReference type="InterPro" id="IPR050832">
    <property type="entry name" value="Bact_Acetyltransf"/>
</dbReference>
<dbReference type="RefSeq" id="WP_073422256.1">
    <property type="nucleotide sequence ID" value="NZ_FQVX01000004.1"/>
</dbReference>
<dbReference type="Pfam" id="PF00583">
    <property type="entry name" value="Acetyltransf_1"/>
    <property type="match status" value="1"/>
</dbReference>
<dbReference type="GO" id="GO:0016747">
    <property type="term" value="F:acyltransferase activity, transferring groups other than amino-acyl groups"/>
    <property type="evidence" value="ECO:0007669"/>
    <property type="project" value="InterPro"/>
</dbReference>
<evidence type="ECO:0000256" key="2">
    <source>
        <dbReference type="ARBA" id="ARBA00023315"/>
    </source>
</evidence>
<protein>
    <submittedName>
        <fullName evidence="4">Diamine N-acetyltransferase</fullName>
    </submittedName>
</protein>
<dbReference type="SUPFAM" id="SSF55729">
    <property type="entry name" value="Acyl-CoA N-acyltransferases (Nat)"/>
    <property type="match status" value="1"/>
</dbReference>
<evidence type="ECO:0000256" key="1">
    <source>
        <dbReference type="ARBA" id="ARBA00022679"/>
    </source>
</evidence>
<sequence>MAVELEPLTPENVRAVCDLRVAPGQEHLVAPNAVSIAEAYVYPQAWCRAVRSDGRLVGFVMLWDSPEELGHMLWRLMVDASAQGRGIGRQVVGQVAAYVRAQGVRELRVSVVDGEGGPEPFYRSLGFARTGEMADDEPVLALGL</sequence>
<dbReference type="InterPro" id="IPR016181">
    <property type="entry name" value="Acyl_CoA_acyltransferase"/>
</dbReference>
<dbReference type="PROSITE" id="PS51186">
    <property type="entry name" value="GNAT"/>
    <property type="match status" value="1"/>
</dbReference>
<accession>A0A1M5Q966</accession>
<keyword evidence="5" id="KW-1185">Reference proteome</keyword>
<dbReference type="AlphaFoldDB" id="A0A1M5Q966"/>
<dbReference type="Proteomes" id="UP000184471">
    <property type="component" value="Unassembled WGS sequence"/>
</dbReference>
<keyword evidence="2" id="KW-0012">Acyltransferase</keyword>
<organism evidence="4 5">
    <name type="scientific">Geodermatophilus nigrescens</name>
    <dbReference type="NCBI Taxonomy" id="1070870"/>
    <lineage>
        <taxon>Bacteria</taxon>
        <taxon>Bacillati</taxon>
        <taxon>Actinomycetota</taxon>
        <taxon>Actinomycetes</taxon>
        <taxon>Geodermatophilales</taxon>
        <taxon>Geodermatophilaceae</taxon>
        <taxon>Geodermatophilus</taxon>
    </lineage>
</organism>
<evidence type="ECO:0000313" key="4">
    <source>
        <dbReference type="EMBL" id="SHH10552.1"/>
    </source>
</evidence>
<dbReference type="Gene3D" id="3.40.630.30">
    <property type="match status" value="1"/>
</dbReference>
<dbReference type="PANTHER" id="PTHR43877:SF1">
    <property type="entry name" value="ACETYLTRANSFERASE"/>
    <property type="match status" value="1"/>
</dbReference>
<feature type="domain" description="N-acetyltransferase" evidence="3">
    <location>
        <begin position="3"/>
        <end position="144"/>
    </location>
</feature>
<name>A0A1M5Q966_9ACTN</name>
<dbReference type="InterPro" id="IPR000182">
    <property type="entry name" value="GNAT_dom"/>
</dbReference>
<reference evidence="4 5" key="1">
    <citation type="submission" date="2016-11" db="EMBL/GenBank/DDBJ databases">
        <authorList>
            <person name="Jaros S."/>
            <person name="Januszkiewicz K."/>
            <person name="Wedrychowicz H."/>
        </authorList>
    </citation>
    <scope>NUCLEOTIDE SEQUENCE [LARGE SCALE GENOMIC DNA]</scope>
    <source>
        <strain evidence="4 5">DSM 45408</strain>
    </source>
</reference>
<dbReference type="PANTHER" id="PTHR43877">
    <property type="entry name" value="AMINOALKYLPHOSPHONATE N-ACETYLTRANSFERASE-RELATED-RELATED"/>
    <property type="match status" value="1"/>
</dbReference>
<dbReference type="OrthoDB" id="3526335at2"/>
<keyword evidence="1 4" id="KW-0808">Transferase</keyword>
<dbReference type="STRING" id="1070870.SAMN05444351_4046"/>
<dbReference type="EMBL" id="FQVX01000004">
    <property type="protein sequence ID" value="SHH10552.1"/>
    <property type="molecule type" value="Genomic_DNA"/>
</dbReference>
<gene>
    <name evidence="4" type="ORF">SAMN05444351_4046</name>
</gene>
<evidence type="ECO:0000259" key="3">
    <source>
        <dbReference type="PROSITE" id="PS51186"/>
    </source>
</evidence>
<evidence type="ECO:0000313" key="5">
    <source>
        <dbReference type="Proteomes" id="UP000184471"/>
    </source>
</evidence>
<dbReference type="CDD" id="cd04301">
    <property type="entry name" value="NAT_SF"/>
    <property type="match status" value="1"/>
</dbReference>